<dbReference type="EMBL" id="JAWHQM010000038">
    <property type="protein sequence ID" value="KAK5634158.1"/>
    <property type="molecule type" value="Genomic_DNA"/>
</dbReference>
<reference evidence="3 4" key="1">
    <citation type="submission" date="2023-10" db="EMBL/GenBank/DDBJ databases">
        <title>Draft genome sequence of Xylaria bambusicola isolate GMP-LS, the root and basal stem rot pathogen of sugarcane in Indonesia.</title>
        <authorList>
            <person name="Selvaraj P."/>
            <person name="Muralishankar V."/>
            <person name="Muruganantham S."/>
            <person name="Sp S."/>
            <person name="Haryani S."/>
            <person name="Lau K.J.X."/>
            <person name="Naqvi N.I."/>
        </authorList>
    </citation>
    <scope>NUCLEOTIDE SEQUENCE [LARGE SCALE GENOMIC DNA]</scope>
    <source>
        <strain evidence="3">GMP-LS</strain>
    </source>
</reference>
<dbReference type="AlphaFoldDB" id="A0AAN7UVQ0"/>
<sequence>MEYERNGRPGMDALQSISGSAGGHLSVQIVESPAIKGGIRAIVVASQPSDMLPSPVDVPVGRDLLLTAMGGNGEDGMNGEDGTDGRDGVSGMDASETSEATPGSDGGHGGKSVALGTYDYGKQLITQAVLDVAATVEMAEMSSGMSPAEKEENPVNMAGQVAAAGEEKGAKDTNEAPSLTYLIWSYSNLTRALVDAQTGNRTNATQLIVQAATRLQEFRSPEVSPDLCKCHGGQGNCTGCDSRPLFQTHKRVKGLDGLSGQSGEPCTNNIHNGMDGLQGNVAIVVQKSDGSRQEYNSLYNLELADFEAEDENRDEIFEPGEHLFIRRITVRNSGGMPSPTRPIQLYVVESDWFKPIDGQDGRTFLPSIREGSSVTIDGPIQILIREREEYEMPETGALFARHEAIHLKAVMPWVEREIPNFEFNREIELKYPCELRNIQALPTVAQGSQRGAALTLKQQLRVHSDAPIYQHVAAIFKLYLGKPKQHRPGSQSDLNLVHVVEVMMQVSDHYVNHPGASFLLVTNSETRGERAQSIRRFINSSLGMQIDTWNISLYAGFGDWDQDSGTLINVLSRYHGRTIIFLGNQVSFFGLGRKNIFDICDPECIAIAAAKDTKLLFLDTPDFEAHKKLISDILFWPNQPVTCTRANISQSHKFHSVSEFATAFTQQKQYNNLSHSFLWAQTSWQRWSPNSFGKELPTEKFLVTFHASSPLDIIIVTGIPHHNSIAALEGGTTSEQMADTSASDGLPRFEAYMIVAAIALDHRVSLLWDTVAESVGNEIVLAFRSQFAIEALTTSLIQTTHREVELLLQKAPWPDRLLPSNPAKLSFEEVKTLLASHLPTLHAILFHPQASDPAVVVNDNVRLVLSYALAATRPQSKQQITARVLIPTHNRRRRANALLKVGITMLLRNKGITEISLLDFFSRADRVHTSSNSTKRNTSAAILRMVAGLTKQSEHAVVSGKQDATDIVRNSIYLAPRDWDKRVEKAKEQSNKVAEDASKAQEVLRRMRVS</sequence>
<keyword evidence="4" id="KW-1185">Reference proteome</keyword>
<dbReference type="Proteomes" id="UP001305414">
    <property type="component" value="Unassembled WGS sequence"/>
</dbReference>
<name>A0AAN7UVQ0_9PEZI</name>
<organism evidence="3 4">
    <name type="scientific">Xylaria bambusicola</name>
    <dbReference type="NCBI Taxonomy" id="326684"/>
    <lineage>
        <taxon>Eukaryota</taxon>
        <taxon>Fungi</taxon>
        <taxon>Dikarya</taxon>
        <taxon>Ascomycota</taxon>
        <taxon>Pezizomycotina</taxon>
        <taxon>Sordariomycetes</taxon>
        <taxon>Xylariomycetidae</taxon>
        <taxon>Xylariales</taxon>
        <taxon>Xylariaceae</taxon>
        <taxon>Xylaria</taxon>
    </lineage>
</organism>
<feature type="domain" description="DUF7932" evidence="2">
    <location>
        <begin position="300"/>
        <end position="431"/>
    </location>
</feature>
<feature type="region of interest" description="Disordered" evidence="1">
    <location>
        <begin position="986"/>
        <end position="1010"/>
    </location>
</feature>
<evidence type="ECO:0000313" key="4">
    <source>
        <dbReference type="Proteomes" id="UP001305414"/>
    </source>
</evidence>
<evidence type="ECO:0000256" key="1">
    <source>
        <dbReference type="SAM" id="MobiDB-lite"/>
    </source>
</evidence>
<evidence type="ECO:0000313" key="3">
    <source>
        <dbReference type="EMBL" id="KAK5634158.1"/>
    </source>
</evidence>
<accession>A0AAN7UVQ0</accession>
<gene>
    <name evidence="3" type="ORF">RRF57_009872</name>
</gene>
<feature type="region of interest" description="Disordered" evidence="1">
    <location>
        <begin position="70"/>
        <end position="110"/>
    </location>
</feature>
<dbReference type="Pfam" id="PF25560">
    <property type="entry name" value="DUF7932"/>
    <property type="match status" value="1"/>
</dbReference>
<evidence type="ECO:0000259" key="2">
    <source>
        <dbReference type="Pfam" id="PF25560"/>
    </source>
</evidence>
<proteinExistence type="predicted"/>
<protein>
    <recommendedName>
        <fullName evidence="2">DUF7932 domain-containing protein</fullName>
    </recommendedName>
</protein>
<dbReference type="InterPro" id="IPR057692">
    <property type="entry name" value="DUF7932"/>
</dbReference>
<comment type="caution">
    <text evidence="3">The sequence shown here is derived from an EMBL/GenBank/DDBJ whole genome shotgun (WGS) entry which is preliminary data.</text>
</comment>